<keyword evidence="2" id="KW-1185">Reference proteome</keyword>
<dbReference type="InterPro" id="IPR018724">
    <property type="entry name" value="2OG-Fe_dioxygenase"/>
</dbReference>
<proteinExistence type="predicted"/>
<keyword evidence="1" id="KW-0560">Oxidoreductase</keyword>
<comment type="caution">
    <text evidence="1">The sequence shown here is derived from an EMBL/GenBank/DDBJ whole genome shotgun (WGS) entry which is preliminary data.</text>
</comment>
<organism evidence="1 2">
    <name type="scientific">Streptomyces johnsoniae</name>
    <dbReference type="NCBI Taxonomy" id="3075532"/>
    <lineage>
        <taxon>Bacteria</taxon>
        <taxon>Bacillati</taxon>
        <taxon>Actinomycetota</taxon>
        <taxon>Actinomycetes</taxon>
        <taxon>Kitasatosporales</taxon>
        <taxon>Streptomycetaceae</taxon>
        <taxon>Streptomyces</taxon>
    </lineage>
</organism>
<dbReference type="Proteomes" id="UP001183615">
    <property type="component" value="Unassembled WGS sequence"/>
</dbReference>
<name>A0ABU2RZR6_9ACTN</name>
<dbReference type="EMBL" id="JAVREV010000003">
    <property type="protein sequence ID" value="MDT0442254.1"/>
    <property type="molecule type" value="Genomic_DNA"/>
</dbReference>
<protein>
    <submittedName>
        <fullName evidence="1">2OG-Fe dioxygenase family protein</fullName>
    </submittedName>
</protein>
<accession>A0ABU2RZR6</accession>
<reference evidence="2" key="1">
    <citation type="submission" date="2023-07" db="EMBL/GenBank/DDBJ databases">
        <title>30 novel species of actinomycetes from the DSMZ collection.</title>
        <authorList>
            <person name="Nouioui I."/>
        </authorList>
    </citation>
    <scope>NUCLEOTIDE SEQUENCE [LARGE SCALE GENOMIC DNA]</scope>
    <source>
        <strain evidence="2">DSM 41886</strain>
    </source>
</reference>
<dbReference type="Gene3D" id="2.60.120.620">
    <property type="entry name" value="q2cbj1_9rhob like domain"/>
    <property type="match status" value="1"/>
</dbReference>
<dbReference type="RefSeq" id="WP_311616691.1">
    <property type="nucleotide sequence ID" value="NZ_JAVREV010000003.1"/>
</dbReference>
<keyword evidence="1" id="KW-0223">Dioxygenase</keyword>
<dbReference type="Pfam" id="PF10014">
    <property type="entry name" value="2OG-Fe_Oxy_2"/>
    <property type="match status" value="1"/>
</dbReference>
<evidence type="ECO:0000313" key="1">
    <source>
        <dbReference type="EMBL" id="MDT0442254.1"/>
    </source>
</evidence>
<gene>
    <name evidence="1" type="ORF">RM779_06520</name>
</gene>
<dbReference type="GO" id="GO:0051213">
    <property type="term" value="F:dioxygenase activity"/>
    <property type="evidence" value="ECO:0007669"/>
    <property type="project" value="UniProtKB-KW"/>
</dbReference>
<evidence type="ECO:0000313" key="2">
    <source>
        <dbReference type="Proteomes" id="UP001183615"/>
    </source>
</evidence>
<sequence length="250" mass="26411">MSDVIEDAGSGTGAVRRALATTGAHLMPPAAVSAALGAGPADWDRFAAHWEELGRDRYAAEGGTCRLRRYGDFTLTGEGELSAEPHVAFVQPKDTNPLFVDRDRHFEPLTDAFVADPLLRSLLALLSDVAAGLTDTSEWRVKVHPFRVVAAAGSEGRPTPEGRHQDGVTLVSSLLIGRDNATGGRSAVFDEDGGELLTTTLAERGTLLLGDDRRTWHAVSPIRPADATASARRDVLVVTLTATGQAPPAG</sequence>